<dbReference type="PANTHER" id="PTHR46797">
    <property type="entry name" value="HTH-TYPE TRANSCRIPTIONAL REGULATOR"/>
    <property type="match status" value="1"/>
</dbReference>
<comment type="caution">
    <text evidence="3">The sequence shown here is derived from an EMBL/GenBank/DDBJ whole genome shotgun (WGS) entry which is preliminary data.</text>
</comment>
<protein>
    <submittedName>
        <fullName evidence="3">Transcriptional regulator with XRE-family HTH domain</fullName>
    </submittedName>
</protein>
<gene>
    <name evidence="3" type="ORF">HDA42_003630</name>
</gene>
<dbReference type="GO" id="GO:0005829">
    <property type="term" value="C:cytosol"/>
    <property type="evidence" value="ECO:0007669"/>
    <property type="project" value="TreeGrafter"/>
</dbReference>
<proteinExistence type="predicted"/>
<name>A0A7W3NPT8_STRMR</name>
<dbReference type="Pfam" id="PF13560">
    <property type="entry name" value="HTH_31"/>
    <property type="match status" value="1"/>
</dbReference>
<dbReference type="GO" id="GO:0003700">
    <property type="term" value="F:DNA-binding transcription factor activity"/>
    <property type="evidence" value="ECO:0007669"/>
    <property type="project" value="TreeGrafter"/>
</dbReference>
<dbReference type="AlphaFoldDB" id="A0A7W3NPT8"/>
<dbReference type="Proteomes" id="UP000577386">
    <property type="component" value="Unassembled WGS sequence"/>
</dbReference>
<accession>A0A7W3NPT8</accession>
<organism evidence="3 4">
    <name type="scientific">Streptomyces murinus</name>
    <dbReference type="NCBI Taxonomy" id="33900"/>
    <lineage>
        <taxon>Bacteria</taxon>
        <taxon>Bacillati</taxon>
        <taxon>Actinomycetota</taxon>
        <taxon>Actinomycetes</taxon>
        <taxon>Kitasatosporales</taxon>
        <taxon>Streptomycetaceae</taxon>
        <taxon>Streptomyces</taxon>
    </lineage>
</organism>
<dbReference type="InterPro" id="IPR001387">
    <property type="entry name" value="Cro/C1-type_HTH"/>
</dbReference>
<evidence type="ECO:0000313" key="4">
    <source>
        <dbReference type="Proteomes" id="UP000577386"/>
    </source>
</evidence>
<dbReference type="InterPro" id="IPR050807">
    <property type="entry name" value="TransReg_Diox_bact_type"/>
</dbReference>
<dbReference type="Gene3D" id="1.10.260.40">
    <property type="entry name" value="lambda repressor-like DNA-binding domains"/>
    <property type="match status" value="1"/>
</dbReference>
<dbReference type="SUPFAM" id="SSF47413">
    <property type="entry name" value="lambda repressor-like DNA-binding domains"/>
    <property type="match status" value="1"/>
</dbReference>
<keyword evidence="4" id="KW-1185">Reference proteome</keyword>
<evidence type="ECO:0000256" key="1">
    <source>
        <dbReference type="ARBA" id="ARBA00023125"/>
    </source>
</evidence>
<dbReference type="GO" id="GO:0003677">
    <property type="term" value="F:DNA binding"/>
    <property type="evidence" value="ECO:0007669"/>
    <property type="project" value="UniProtKB-KW"/>
</dbReference>
<evidence type="ECO:0000259" key="2">
    <source>
        <dbReference type="PROSITE" id="PS50943"/>
    </source>
</evidence>
<dbReference type="InterPro" id="IPR011990">
    <property type="entry name" value="TPR-like_helical_dom_sf"/>
</dbReference>
<dbReference type="EMBL" id="JACJIJ010000002">
    <property type="protein sequence ID" value="MBA9054452.1"/>
    <property type="molecule type" value="Genomic_DNA"/>
</dbReference>
<sequence length="411" mass="43306">MSTDYEQALGRRIAAGRKHRGLSQKEFAALLGRSEAWLSQVERGVRRIDRMTVLGKVADVLGVPVAELAAEAPLMATATEDASSGADRLRLLLSAPHALKALVGRERDGAPVDVPALRTEVERAWALAHQGAYADLTELLETLVPRLESAARATTGAEQADIFRLLAGTYQAFGAALANMAEPEAAWVAIDRAVAAAERAGDPLLMAAGAFRLSIVFLGARHFEQAAGVSGSAAEALVPLEGAEQIEAVALRGALTLQRALAAARLNLADDAYAYLRTAHDLAEQVGEGRNDYNTEFGPANVAVHEVSVAVGLGDAGMALRAARKADVSVLSEERQARFHLDIARAHAQRRQVDDAVSALSEAKDLSPQLVNTLPSVKQLVADLLLMSQPPSEGLRRMAAEFGVDAAGGGA</sequence>
<dbReference type="InterPro" id="IPR010982">
    <property type="entry name" value="Lambda_DNA-bd_dom_sf"/>
</dbReference>
<dbReference type="CDD" id="cd00093">
    <property type="entry name" value="HTH_XRE"/>
    <property type="match status" value="1"/>
</dbReference>
<feature type="domain" description="HTH cro/C1-type" evidence="2">
    <location>
        <begin position="13"/>
        <end position="68"/>
    </location>
</feature>
<dbReference type="RefSeq" id="WP_182776044.1">
    <property type="nucleotide sequence ID" value="NZ_BAAAHW010000042.1"/>
</dbReference>
<dbReference type="GeneID" id="93982181"/>
<reference evidence="3 4" key="1">
    <citation type="submission" date="2020-08" db="EMBL/GenBank/DDBJ databases">
        <title>Sequencing the genomes of 1000 actinobacteria strains.</title>
        <authorList>
            <person name="Klenk H.-P."/>
        </authorList>
    </citation>
    <scope>NUCLEOTIDE SEQUENCE [LARGE SCALE GENOMIC DNA]</scope>
    <source>
        <strain evidence="3 4">DSM 41827</strain>
    </source>
</reference>
<dbReference type="SMART" id="SM00530">
    <property type="entry name" value="HTH_XRE"/>
    <property type="match status" value="1"/>
</dbReference>
<dbReference type="PROSITE" id="PS50943">
    <property type="entry name" value="HTH_CROC1"/>
    <property type="match status" value="1"/>
</dbReference>
<dbReference type="PANTHER" id="PTHR46797:SF1">
    <property type="entry name" value="METHYLPHOSPHONATE SYNTHASE"/>
    <property type="match status" value="1"/>
</dbReference>
<evidence type="ECO:0000313" key="3">
    <source>
        <dbReference type="EMBL" id="MBA9054452.1"/>
    </source>
</evidence>
<dbReference type="SUPFAM" id="SSF48452">
    <property type="entry name" value="TPR-like"/>
    <property type="match status" value="1"/>
</dbReference>
<keyword evidence="1" id="KW-0238">DNA-binding</keyword>